<dbReference type="EMBL" id="HE797714">
    <property type="protein sequence ID" value="CCM07245.1"/>
    <property type="molecule type" value="Genomic_DNA"/>
</dbReference>
<organism evidence="1 2">
    <name type="scientific">Fibroporia radiculosa</name>
    <dbReference type="NCBI Taxonomy" id="599839"/>
    <lineage>
        <taxon>Eukaryota</taxon>
        <taxon>Fungi</taxon>
        <taxon>Dikarya</taxon>
        <taxon>Basidiomycota</taxon>
        <taxon>Agaricomycotina</taxon>
        <taxon>Agaricomycetes</taxon>
        <taxon>Polyporales</taxon>
        <taxon>Fibroporiaceae</taxon>
        <taxon>Fibroporia</taxon>
    </lineage>
</organism>
<sequence length="53" mass="6131">MSPDILVRLWLGDSSSPPPKYQVLRDLTTEDQEFHLRLLQTKGTVMRKADALY</sequence>
<accession>J7RWD2</accession>
<evidence type="ECO:0000313" key="2">
    <source>
        <dbReference type="Proteomes" id="UP000006352"/>
    </source>
</evidence>
<proteinExistence type="predicted"/>
<reference evidence="1 2" key="1">
    <citation type="journal article" date="2012" name="Appl. Environ. Microbiol.">
        <title>Short-read sequencing for genomic analysis of the brown rot fungus Fibroporia radiculosa.</title>
        <authorList>
            <person name="Tang J.D."/>
            <person name="Perkins A.D."/>
            <person name="Sonstegard T.S."/>
            <person name="Schroeder S.G."/>
            <person name="Burgess S.C."/>
            <person name="Diehl S.V."/>
        </authorList>
    </citation>
    <scope>NUCLEOTIDE SEQUENCE [LARGE SCALE GENOMIC DNA]</scope>
    <source>
        <strain evidence="1 2">TFFH 294</strain>
    </source>
</reference>
<dbReference type="RefSeq" id="XP_012177266.1">
    <property type="nucleotide sequence ID" value="XM_012321876.1"/>
</dbReference>
<evidence type="ECO:0000313" key="1">
    <source>
        <dbReference type="EMBL" id="CCM07245.1"/>
    </source>
</evidence>
<dbReference type="HOGENOM" id="CLU_3068670_0_0_1"/>
<protein>
    <submittedName>
        <fullName evidence="1">Uncharacterized protein</fullName>
    </submittedName>
</protein>
<name>J7RWD2_9APHY</name>
<keyword evidence="2" id="KW-1185">Reference proteome</keyword>
<dbReference type="Proteomes" id="UP000006352">
    <property type="component" value="Unassembled WGS sequence"/>
</dbReference>
<dbReference type="InParanoid" id="J7RWD2"/>
<gene>
    <name evidence="1" type="ORF">FIBRA_09591</name>
</gene>
<dbReference type="AlphaFoldDB" id="J7RWD2"/>
<dbReference type="GeneID" id="24102145"/>